<dbReference type="Gene3D" id="3.60.40.10">
    <property type="entry name" value="PPM-type phosphatase domain"/>
    <property type="match status" value="1"/>
</dbReference>
<protein>
    <recommendedName>
        <fullName evidence="4">PPM-type phosphatase domain-containing protein</fullName>
    </recommendedName>
</protein>
<dbReference type="InterPro" id="IPR001932">
    <property type="entry name" value="PPM-type_phosphatase-like_dom"/>
</dbReference>
<feature type="domain" description="PPM-type phosphatase" evidence="4">
    <location>
        <begin position="1"/>
        <end position="281"/>
    </location>
</feature>
<dbReference type="PANTHER" id="PTHR12187">
    <property type="entry name" value="AGAP000124-PA"/>
    <property type="match status" value="1"/>
</dbReference>
<accession>A0A3R6VGW8</accession>
<comment type="caution">
    <text evidence="5">The sequence shown here is derived from an EMBL/GenBank/DDBJ whole genome shotgun (WGS) entry which is preliminary data.</text>
</comment>
<dbReference type="AlphaFoldDB" id="A0A3R6VGW8"/>
<feature type="region of interest" description="Disordered" evidence="3">
    <location>
        <begin position="840"/>
        <end position="880"/>
    </location>
</feature>
<dbReference type="VEuPathDB" id="FungiDB:H310_00039"/>
<gene>
    <name evidence="5" type="ORF">DYB32_001113</name>
</gene>
<dbReference type="GO" id="GO:0005737">
    <property type="term" value="C:cytoplasm"/>
    <property type="evidence" value="ECO:0007669"/>
    <property type="project" value="TreeGrafter"/>
</dbReference>
<evidence type="ECO:0000259" key="4">
    <source>
        <dbReference type="PROSITE" id="PS51746"/>
    </source>
</evidence>
<dbReference type="PROSITE" id="PS51746">
    <property type="entry name" value="PPM_2"/>
    <property type="match status" value="1"/>
</dbReference>
<evidence type="ECO:0000256" key="2">
    <source>
        <dbReference type="ARBA" id="ARBA00023098"/>
    </source>
</evidence>
<proteinExistence type="predicted"/>
<keyword evidence="2" id="KW-0443">Lipid metabolism</keyword>
<dbReference type="Proteomes" id="UP000285060">
    <property type="component" value="Unassembled WGS sequence"/>
</dbReference>
<evidence type="ECO:0000256" key="1">
    <source>
        <dbReference type="ARBA" id="ARBA00022801"/>
    </source>
</evidence>
<feature type="compositionally biased region" description="Low complexity" evidence="3">
    <location>
        <begin position="867"/>
        <end position="879"/>
    </location>
</feature>
<keyword evidence="6" id="KW-1185">Reference proteome</keyword>
<dbReference type="VEuPathDB" id="FungiDB:H310_00040"/>
<dbReference type="EMBL" id="QUSY01000043">
    <property type="protein sequence ID" value="RHY34136.1"/>
    <property type="molecule type" value="Genomic_DNA"/>
</dbReference>
<keyword evidence="1" id="KW-0378">Hydrolase</keyword>
<reference evidence="5 6" key="1">
    <citation type="submission" date="2018-08" db="EMBL/GenBank/DDBJ databases">
        <title>Aphanomyces genome sequencing and annotation.</title>
        <authorList>
            <person name="Minardi D."/>
            <person name="Oidtmann B."/>
            <person name="Van Der Giezen M."/>
            <person name="Studholme D.J."/>
        </authorList>
    </citation>
    <scope>NUCLEOTIDE SEQUENCE [LARGE SCALE GENOMIC DNA]</scope>
    <source>
        <strain evidence="5 6">NJM0002</strain>
    </source>
</reference>
<dbReference type="InterPro" id="IPR036457">
    <property type="entry name" value="PPM-type-like_dom_sf"/>
</dbReference>
<organism evidence="5 6">
    <name type="scientific">Aphanomyces invadans</name>
    <dbReference type="NCBI Taxonomy" id="157072"/>
    <lineage>
        <taxon>Eukaryota</taxon>
        <taxon>Sar</taxon>
        <taxon>Stramenopiles</taxon>
        <taxon>Oomycota</taxon>
        <taxon>Saprolegniomycetes</taxon>
        <taxon>Saprolegniales</taxon>
        <taxon>Verrucalvaceae</taxon>
        <taxon>Aphanomyces</taxon>
    </lineage>
</organism>
<evidence type="ECO:0000256" key="3">
    <source>
        <dbReference type="SAM" id="MobiDB-lite"/>
    </source>
</evidence>
<evidence type="ECO:0000313" key="6">
    <source>
        <dbReference type="Proteomes" id="UP000285060"/>
    </source>
</evidence>
<dbReference type="PANTHER" id="PTHR12187:SF11">
    <property type="entry name" value="PHOSPHATIDYLINOSITOL-3,4-BISPHOSPHATE 4-PHOSPHATASE"/>
    <property type="match status" value="1"/>
</dbReference>
<dbReference type="GO" id="GO:0016316">
    <property type="term" value="F:phosphatidylinositol-3,4-bisphosphate 4-phosphatase activity"/>
    <property type="evidence" value="ECO:0007669"/>
    <property type="project" value="InterPro"/>
</dbReference>
<feature type="region of interest" description="Disordered" evidence="3">
    <location>
        <begin position="701"/>
        <end position="720"/>
    </location>
</feature>
<evidence type="ECO:0000313" key="5">
    <source>
        <dbReference type="EMBL" id="RHY34136.1"/>
    </source>
</evidence>
<dbReference type="SUPFAM" id="SSF81606">
    <property type="entry name" value="PP2C-like"/>
    <property type="match status" value="1"/>
</dbReference>
<name>A0A3R6VGW8_9STRA</name>
<dbReference type="InterPro" id="IPR039034">
    <property type="entry name" value="INPP4"/>
</dbReference>
<sequence>MVVADGVSGTQKASGILARVLVTETLNSLERLRRKSLSDPAVPIKSSDFGAEMIGAIRVARALTRRKGRFDSALTAVYVDAASSQLFVFNIGDCKCVLVRHNVVVFESDAIIYDFNVPAVVSTMNEIHYPTDAVDIQVTGYEPGDVVMVFSDGVHDNLYVDEVLHVVASHPNHGADIAKATVRACRDTFTGHCGYIPFAVAAAGFCLTAVEEMKTNDAITRADFEAFEAKCRDLPRPGTRAIFGNDKRVKKLAFYSASNLLTFANKQIGKKDDISVYIRAREITPHPTLHRRSTEDIVPGPVVVDGQHQRSSDYSLLHRIRHSEDHDMKSSLPTTSSKSTLQHVVKPPDTITFFLSVTDLNLQASKSATDQLLRGAMSFFGGKKYAAPSPSKGHVPQSLVHIDLQSRLRETLPFQTEKIRSPNPSYSLGISIPVVSHEVSSQVLCFSVVLTEEGNGKTVAYAELAMKDLVRKFVHGTSAKIHLPLKLLTTSNTSKNAVKKVAPVLTVKFARVVPQKHVLFGTEDNMMRAYAFYNGEYSTPVIATEEAEAVDSHASVPAQFLKEMVGELQASLDLWQLRYETKTPRTNERPNSLFRCHDPGMDRVLQDLHPPQDMLYASGFLESHLMALEAQVAEAREMMGLAQLLDENHVLFKASTAKEKRDTQAMPTNLCLSTFRLYTSQDATPLQRMRSMSMDLNDSTSAFINPPDTPTQTTPSNRRGAKLSTLQDELRQQRKKERSVSIDFTSTGPSRPEVGALVVDSAVRIVSCATPSADALPDQTPIVGLRDLEDELVQVATQLRHLLQMEVIPPPGAEGSSAPSSSLLMSGRKSDILSLDDAVTTSTTMDENRSSSHGSSGDSGLKDDDSSTVGSDTSTSVLTRSARRGLQLSASFDATAKRMSKVRSDSIDWVKSRVRTESMEWGRSSRDLTGDSPAAAAAQTAALWTKWEQTKATYVFRKVVCVSQSVTVLVAAFLAKLESVVDVPMELEQLARIGFLVGWECILFAQGKEQRMLSDTFVAVKALDMYSITLVPEGTTAARVSFPTPTTIQVVVPLLIYHKLPRRLQHAKIQVHTVIFTQGLHEMQNLASLVNSSGFQLQGVVNRDSFQALQRYHRAFLDMQKEMDVHMRHRLNNETMLDSLMPLVGRNAKYNKALNTSTNTLMLLEAADIVRKLNGMRVTCCPTGVDHTALSATLEQARLLYSKRSANSNASTEDQEVIKPIANIMREYGVRIAIAMKNTGRFEYAFNSIQRKLLPDVYRPPTSTIQEMTSAFF</sequence>